<keyword evidence="1" id="KW-0732">Signal</keyword>
<evidence type="ECO:0000313" key="3">
    <source>
        <dbReference type="Proteomes" id="UP000547674"/>
    </source>
</evidence>
<accession>A0A7Y2H3X5</accession>
<proteinExistence type="predicted"/>
<organism evidence="2 3">
    <name type="scientific">Eiseniibacteriota bacterium</name>
    <dbReference type="NCBI Taxonomy" id="2212470"/>
    <lineage>
        <taxon>Bacteria</taxon>
        <taxon>Candidatus Eiseniibacteriota</taxon>
    </lineage>
</organism>
<feature type="chain" id="PRO_5031090464" description="Cell surface protein SprA" evidence="1">
    <location>
        <begin position="25"/>
        <end position="565"/>
    </location>
</feature>
<dbReference type="EMBL" id="JABDJR010000691">
    <property type="protein sequence ID" value="NNF08510.1"/>
    <property type="molecule type" value="Genomic_DNA"/>
</dbReference>
<dbReference type="Proteomes" id="UP000547674">
    <property type="component" value="Unassembled WGS sequence"/>
</dbReference>
<reference evidence="2 3" key="1">
    <citation type="submission" date="2020-03" db="EMBL/GenBank/DDBJ databases">
        <title>Metabolic flexibility allows generalist bacteria to become dominant in a frequently disturbed ecosystem.</title>
        <authorList>
            <person name="Chen Y.-J."/>
            <person name="Leung P.M."/>
            <person name="Bay S.K."/>
            <person name="Hugenholtz P."/>
            <person name="Kessler A.J."/>
            <person name="Shelley G."/>
            <person name="Waite D.W."/>
            <person name="Cook P.L."/>
            <person name="Greening C."/>
        </authorList>
    </citation>
    <scope>NUCLEOTIDE SEQUENCE [LARGE SCALE GENOMIC DNA]</scope>
    <source>
        <strain evidence="2">SS_bin_28</strain>
    </source>
</reference>
<sequence length="565" mass="62843">MAKALMAGFLVLFGILTPVGTASGDEIPLSGEGVALYDGPSSFVNSSDPFQTIRWMTGLYIPKSALLNSGGAEIVSRLEYDVEWRRALISYYAGQQQILPPVALSLQEYSEQALLDQLRRTHREEATRSVLRSSANAPRQEDGLFSFDLVEIPFTEKLFGKGAPNLTVRGRENITISGTSSWEVGRNDNEFGGQSIFPKLDMRQDLNVQLKGTIGSKLTVDIAQNSNALTPLENAIKIRYKGEEDEVLQTVELGNTNLSLPATQYVSYSARQEGLFGVKATAKVGSLDITAIASRQEGQSGDASLRGGSQQGVSVVRDMDFIKGKFFFLSDPDSAAFPRIDFSTLAIYLDDNINLQQNDQEKTEIEAEVFLDPTAPGLTPDPYEGRFHQLIQIEDYTLSNDVNYSIPILELRSPLQTDQTLAIAYIDTINVGGLDVVREVGTVTLSEGDTTAISLKMIRPQENEFDGEDFTSDFWTPTRRYEIKGWYRIGDVRDVDEESFELQIFRKTDTERRPSANVAGTEIPYLEILGLDQEDNATGERIPDGRVDRRYIDYSNGYIFFPDLR</sequence>
<protein>
    <recommendedName>
        <fullName evidence="4">Cell surface protein SprA</fullName>
    </recommendedName>
</protein>
<gene>
    <name evidence="2" type="ORF">HKN21_17240</name>
</gene>
<feature type="signal peptide" evidence="1">
    <location>
        <begin position="1"/>
        <end position="24"/>
    </location>
</feature>
<feature type="non-terminal residue" evidence="2">
    <location>
        <position position="565"/>
    </location>
</feature>
<name>A0A7Y2H3X5_UNCEI</name>
<dbReference type="AlphaFoldDB" id="A0A7Y2H3X5"/>
<evidence type="ECO:0008006" key="4">
    <source>
        <dbReference type="Google" id="ProtNLM"/>
    </source>
</evidence>
<comment type="caution">
    <text evidence="2">The sequence shown here is derived from an EMBL/GenBank/DDBJ whole genome shotgun (WGS) entry which is preliminary data.</text>
</comment>
<evidence type="ECO:0000256" key="1">
    <source>
        <dbReference type="SAM" id="SignalP"/>
    </source>
</evidence>
<evidence type="ECO:0000313" key="2">
    <source>
        <dbReference type="EMBL" id="NNF08510.1"/>
    </source>
</evidence>